<feature type="region of interest" description="Disordered" evidence="1">
    <location>
        <begin position="1"/>
        <end position="28"/>
    </location>
</feature>
<protein>
    <submittedName>
        <fullName evidence="2">DUF3072 domain-containing protein</fullName>
    </submittedName>
</protein>
<reference evidence="2 3" key="1">
    <citation type="submission" date="2022-04" db="EMBL/GenBank/DDBJ databases">
        <title>Roseobacter sp. WL0113 is a bacterium isolated from neritic sediment.</title>
        <authorList>
            <person name="Wang L."/>
            <person name="He W."/>
            <person name="Zhang D.-F."/>
        </authorList>
    </citation>
    <scope>NUCLEOTIDE SEQUENCE [LARGE SCALE GENOMIC DNA]</scope>
    <source>
        <strain evidence="2 3">WL0113</strain>
    </source>
</reference>
<name>A0ABT3BAW2_9RHOB</name>
<keyword evidence="3" id="KW-1185">Reference proteome</keyword>
<evidence type="ECO:0000313" key="3">
    <source>
        <dbReference type="Proteomes" id="UP001208690"/>
    </source>
</evidence>
<dbReference type="Proteomes" id="UP001208690">
    <property type="component" value="Unassembled WGS sequence"/>
</dbReference>
<evidence type="ECO:0000256" key="1">
    <source>
        <dbReference type="SAM" id="MobiDB-lite"/>
    </source>
</evidence>
<dbReference type="EMBL" id="JALIEB010000002">
    <property type="protein sequence ID" value="MCV3270549.1"/>
    <property type="molecule type" value="Genomic_DNA"/>
</dbReference>
<sequence>MDPKTGGDIIAGPQSIDLDTDAGADAQMTEETAARLRAICDATSEPFDASLTEAQAQKRIAALRELHDLD</sequence>
<proteinExistence type="predicted"/>
<evidence type="ECO:0000313" key="2">
    <source>
        <dbReference type="EMBL" id="MCV3270549.1"/>
    </source>
</evidence>
<dbReference type="RefSeq" id="WP_263842875.1">
    <property type="nucleotide sequence ID" value="NZ_JALIEB010000002.1"/>
</dbReference>
<gene>
    <name evidence="2" type="ORF">MUB52_03840</name>
</gene>
<accession>A0ABT3BAW2</accession>
<comment type="caution">
    <text evidence="2">The sequence shown here is derived from an EMBL/GenBank/DDBJ whole genome shotgun (WGS) entry which is preliminary data.</text>
</comment>
<organism evidence="2 3">
    <name type="scientific">Roseobacter sinensis</name>
    <dbReference type="NCBI Taxonomy" id="2931391"/>
    <lineage>
        <taxon>Bacteria</taxon>
        <taxon>Pseudomonadati</taxon>
        <taxon>Pseudomonadota</taxon>
        <taxon>Alphaproteobacteria</taxon>
        <taxon>Rhodobacterales</taxon>
        <taxon>Roseobacteraceae</taxon>
        <taxon>Roseobacter</taxon>
    </lineage>
</organism>